<evidence type="ECO:0000256" key="5">
    <source>
        <dbReference type="PROSITE-ProRule" id="PRU01240"/>
    </source>
</evidence>
<protein>
    <submittedName>
        <fullName evidence="7">S8 family serine peptidase</fullName>
    </submittedName>
</protein>
<accession>A0ABT2NJ15</accession>
<dbReference type="RefSeq" id="WP_261494324.1">
    <property type="nucleotide sequence ID" value="NZ_JAOCQF010000001.1"/>
</dbReference>
<keyword evidence="2" id="KW-0732">Signal</keyword>
<dbReference type="PANTHER" id="PTHR42884">
    <property type="entry name" value="PROPROTEIN CONVERTASE SUBTILISIN/KEXIN-RELATED"/>
    <property type="match status" value="1"/>
</dbReference>
<evidence type="ECO:0000259" key="6">
    <source>
        <dbReference type="Pfam" id="PF00082"/>
    </source>
</evidence>
<dbReference type="CDD" id="cd04848">
    <property type="entry name" value="Peptidases_S8_Autotransporter_serine_protease_like"/>
    <property type="match status" value="1"/>
</dbReference>
<organism evidence="7 8">
    <name type="scientific">Albidovulum sediminis</name>
    <dbReference type="NCBI Taxonomy" id="3066345"/>
    <lineage>
        <taxon>Bacteria</taxon>
        <taxon>Pseudomonadati</taxon>
        <taxon>Pseudomonadota</taxon>
        <taxon>Alphaproteobacteria</taxon>
        <taxon>Rhodobacterales</taxon>
        <taxon>Paracoccaceae</taxon>
        <taxon>Albidovulum</taxon>
    </lineage>
</organism>
<name>A0ABT2NJ15_9RHOB</name>
<dbReference type="InterPro" id="IPR036852">
    <property type="entry name" value="Peptidase_S8/S53_dom_sf"/>
</dbReference>
<reference evidence="8" key="1">
    <citation type="submission" date="2023-07" db="EMBL/GenBank/DDBJ databases">
        <title>Defluviimonas sediminis sp. nov., isolated from mangrove sediment.</title>
        <authorList>
            <person name="Liu L."/>
            <person name="Li J."/>
            <person name="Huang Y."/>
            <person name="Pan J."/>
            <person name="Li M."/>
        </authorList>
    </citation>
    <scope>NUCLEOTIDE SEQUENCE [LARGE SCALE GENOMIC DNA]</scope>
    <source>
        <strain evidence="8">FT324</strain>
    </source>
</reference>
<dbReference type="InterPro" id="IPR000209">
    <property type="entry name" value="Peptidase_S8/S53_dom"/>
</dbReference>
<sequence>MSLFFRARPCDCAPVPNPGPARRGSLFRSPAAGTLRALLLGSTLLPLAACGGAGEEDGSGGGDYSVNVPAAPDSGGSGILGSYFVSSFAPYEALAADLRASALYAIQQVSWSFNSDPATLRDSFAPASARVEYAHAAGLTGKGQVVSIVDAGFRTSHEAFADNVVNRQNGLPVDSHGTAVASVVAGFSPTMVGIAPNASLALGSYDTTATLAAATNAARTLGAVAQNNSWGFVDTSGATLTVSDTNFATIFGAGNAYSAALTNYAAEGVVVFALSNVAGDTSAGLMDALPVLLPELESGWLAVGNAIPEFDADGINSVDLVSSACQEAAAWCLLADGTWTAASAVSDSSYAFGVGSSFAAPQVSGALALLAEAFPALTPHDLRLRLLASADNGFFTPTAWLEIENGLKHGYDTTYGHGFLDIRAALLPIGTPKVTLADGTVTVLNAPPIVSGSAFGDALTRGLSAVEVAVTDSLNAGFRAPGEALAATAGLPDLGTGRLARAFSAGLAERRVASAAPLSDRFDGFAGRTAGARLPDGSLSAAVLLPQGGDGFGVSLSTAVADGATRLDLGLKLARDRGALLGLGDDRGANDLISVELALSQDLAGNGFLALTGEAGIADLSGADILEGVSAAGFNSFGVEIGRHDLATRGDRLAFGAALPMAVTSGRAEALLPVARGFGTASYEPVAIDLAPEARQVDLSVSYQRPLGERAELMLELVHAENLGNRAGARDTAAVLAFGWSF</sequence>
<keyword evidence="4 5" id="KW-0720">Serine protease</keyword>
<gene>
    <name evidence="7" type="ORF">N5I32_05160</name>
</gene>
<evidence type="ECO:0000256" key="2">
    <source>
        <dbReference type="ARBA" id="ARBA00022729"/>
    </source>
</evidence>
<comment type="caution">
    <text evidence="7">The sequence shown here is derived from an EMBL/GenBank/DDBJ whole genome shotgun (WGS) entry which is preliminary data.</text>
</comment>
<dbReference type="InterPro" id="IPR015500">
    <property type="entry name" value="Peptidase_S8_subtilisin-rel"/>
</dbReference>
<evidence type="ECO:0000313" key="7">
    <source>
        <dbReference type="EMBL" id="MCT8328902.1"/>
    </source>
</evidence>
<dbReference type="Gene3D" id="3.40.50.200">
    <property type="entry name" value="Peptidase S8/S53 domain"/>
    <property type="match status" value="1"/>
</dbReference>
<feature type="active site" description="Charge relay system" evidence="5">
    <location>
        <position position="176"/>
    </location>
</feature>
<evidence type="ECO:0000256" key="4">
    <source>
        <dbReference type="ARBA" id="ARBA00022825"/>
    </source>
</evidence>
<keyword evidence="3 5" id="KW-0378">Hydrolase</keyword>
<dbReference type="InterPro" id="IPR022398">
    <property type="entry name" value="Peptidase_S8_His-AS"/>
</dbReference>
<dbReference type="InterPro" id="IPR023827">
    <property type="entry name" value="Peptidase_S8_Asp-AS"/>
</dbReference>
<dbReference type="PRINTS" id="PR00723">
    <property type="entry name" value="SUBTILISIN"/>
</dbReference>
<dbReference type="InterPro" id="IPR034061">
    <property type="entry name" value="Peptidases_S8_Autotransporter"/>
</dbReference>
<dbReference type="Proteomes" id="UP001205601">
    <property type="component" value="Unassembled WGS sequence"/>
</dbReference>
<dbReference type="EMBL" id="JAOCQF010000001">
    <property type="protein sequence ID" value="MCT8328902.1"/>
    <property type="molecule type" value="Genomic_DNA"/>
</dbReference>
<evidence type="ECO:0000256" key="3">
    <source>
        <dbReference type="ARBA" id="ARBA00022801"/>
    </source>
</evidence>
<dbReference type="SUPFAM" id="SSF52743">
    <property type="entry name" value="Subtilisin-like"/>
    <property type="match status" value="1"/>
</dbReference>
<proteinExistence type="inferred from homology"/>
<comment type="similarity">
    <text evidence="5">Belongs to the peptidase S8 family.</text>
</comment>
<keyword evidence="1 5" id="KW-0645">Protease</keyword>
<dbReference type="PROSITE" id="PS00137">
    <property type="entry name" value="SUBTILASE_HIS"/>
    <property type="match status" value="1"/>
</dbReference>
<dbReference type="Pfam" id="PF00082">
    <property type="entry name" value="Peptidase_S8"/>
    <property type="match status" value="1"/>
</dbReference>
<keyword evidence="8" id="KW-1185">Reference proteome</keyword>
<evidence type="ECO:0000313" key="8">
    <source>
        <dbReference type="Proteomes" id="UP001205601"/>
    </source>
</evidence>
<evidence type="ECO:0000256" key="1">
    <source>
        <dbReference type="ARBA" id="ARBA00022670"/>
    </source>
</evidence>
<dbReference type="PANTHER" id="PTHR42884:SF14">
    <property type="entry name" value="NEUROENDOCRINE CONVERTASE 1"/>
    <property type="match status" value="1"/>
</dbReference>
<feature type="domain" description="Peptidase S8/S53" evidence="6">
    <location>
        <begin position="141"/>
        <end position="418"/>
    </location>
</feature>
<dbReference type="PROSITE" id="PS00136">
    <property type="entry name" value="SUBTILASE_ASP"/>
    <property type="match status" value="1"/>
</dbReference>
<feature type="active site" description="Charge relay system" evidence="5">
    <location>
        <position position="357"/>
    </location>
</feature>
<dbReference type="PROSITE" id="PS51892">
    <property type="entry name" value="SUBTILASE"/>
    <property type="match status" value="1"/>
</dbReference>
<feature type="active site" description="Charge relay system" evidence="5">
    <location>
        <position position="150"/>
    </location>
</feature>